<organism evidence="2">
    <name type="scientific">Anopheles sinensis</name>
    <name type="common">Mosquito</name>
    <dbReference type="NCBI Taxonomy" id="74873"/>
    <lineage>
        <taxon>Eukaryota</taxon>
        <taxon>Metazoa</taxon>
        <taxon>Ecdysozoa</taxon>
        <taxon>Arthropoda</taxon>
        <taxon>Hexapoda</taxon>
        <taxon>Insecta</taxon>
        <taxon>Pterygota</taxon>
        <taxon>Neoptera</taxon>
        <taxon>Endopterygota</taxon>
        <taxon>Diptera</taxon>
        <taxon>Nematocera</taxon>
        <taxon>Culicoidea</taxon>
        <taxon>Culicidae</taxon>
        <taxon>Anophelinae</taxon>
        <taxon>Anopheles</taxon>
    </lineage>
</organism>
<evidence type="ECO:0000313" key="2">
    <source>
        <dbReference type="EMBL" id="KFB35390.1"/>
    </source>
</evidence>
<feature type="region of interest" description="Disordered" evidence="1">
    <location>
        <begin position="1"/>
        <end position="23"/>
    </location>
</feature>
<dbReference type="GO" id="GO:0051213">
    <property type="term" value="F:dioxygenase activity"/>
    <property type="evidence" value="ECO:0007669"/>
    <property type="project" value="UniProtKB-KW"/>
</dbReference>
<gene>
    <name evidence="2" type="ORF">ZHAS_00001971</name>
</gene>
<accession>A0A084VBP6</accession>
<dbReference type="EnsemblMetazoa" id="ASIC001971-RA">
    <property type="protein sequence ID" value="ASIC001971-PA"/>
    <property type="gene ID" value="ASIC001971"/>
</dbReference>
<dbReference type="EMBL" id="KE524485">
    <property type="protein sequence ID" value="KFB35390.1"/>
    <property type="molecule type" value="Genomic_DNA"/>
</dbReference>
<evidence type="ECO:0000313" key="3">
    <source>
        <dbReference type="EnsemblMetazoa" id="ASIC001971-PA"/>
    </source>
</evidence>
<keyword evidence="2" id="KW-0223">Dioxygenase</keyword>
<protein>
    <submittedName>
        <fullName evidence="2 3">Putative 3,4-dihydroxyphenylacetate 2,3-dioxygenase</fullName>
    </submittedName>
</protein>
<dbReference type="EMBL" id="ATLV01008704">
    <property type="status" value="NOT_ANNOTATED_CDS"/>
    <property type="molecule type" value="Genomic_DNA"/>
</dbReference>
<dbReference type="Proteomes" id="UP000030765">
    <property type="component" value="Unassembled WGS sequence"/>
</dbReference>
<evidence type="ECO:0000256" key="1">
    <source>
        <dbReference type="SAM" id="MobiDB-lite"/>
    </source>
</evidence>
<reference evidence="3" key="2">
    <citation type="submission" date="2020-05" db="UniProtKB">
        <authorList>
            <consortium name="EnsemblMetazoa"/>
        </authorList>
    </citation>
    <scope>IDENTIFICATION</scope>
</reference>
<proteinExistence type="predicted"/>
<keyword evidence="2" id="KW-0560">Oxidoreductase</keyword>
<evidence type="ECO:0000313" key="4">
    <source>
        <dbReference type="Proteomes" id="UP000030765"/>
    </source>
</evidence>
<dbReference type="VEuPathDB" id="VectorBase:ASIC001971"/>
<sequence length="149" mass="16903">MGKDTEKPKNLKSSTSCTPKNLPEAYPYPFDTGRHFETAPGLHPGMQQLRYYPVAPAGSGHRVRLFYGAFRKPTSDDDCAGHKLGQRTFFWWFWRTRNKTQDITVDFMAALFRSSASVTTVALRTKTTRARRVVSLAAVLRFHSDVSDD</sequence>
<dbReference type="AlphaFoldDB" id="A0A084VBP6"/>
<name>A0A084VBP6_ANOSI</name>
<keyword evidence="4" id="KW-1185">Reference proteome</keyword>
<reference evidence="2 4" key="1">
    <citation type="journal article" date="2014" name="BMC Genomics">
        <title>Genome sequence of Anopheles sinensis provides insight into genetics basis of mosquito competence for malaria parasites.</title>
        <authorList>
            <person name="Zhou D."/>
            <person name="Zhang D."/>
            <person name="Ding G."/>
            <person name="Shi L."/>
            <person name="Hou Q."/>
            <person name="Ye Y."/>
            <person name="Xu Y."/>
            <person name="Zhou H."/>
            <person name="Xiong C."/>
            <person name="Li S."/>
            <person name="Yu J."/>
            <person name="Hong S."/>
            <person name="Yu X."/>
            <person name="Zou P."/>
            <person name="Chen C."/>
            <person name="Chang X."/>
            <person name="Wang W."/>
            <person name="Lv Y."/>
            <person name="Sun Y."/>
            <person name="Ma L."/>
            <person name="Shen B."/>
            <person name="Zhu C."/>
        </authorList>
    </citation>
    <scope>NUCLEOTIDE SEQUENCE [LARGE SCALE GENOMIC DNA]</scope>
</reference>